<keyword evidence="2" id="KW-1185">Reference proteome</keyword>
<evidence type="ECO:0000313" key="2">
    <source>
        <dbReference type="Proteomes" id="UP000693970"/>
    </source>
</evidence>
<comment type="caution">
    <text evidence="1">The sequence shown here is derived from an EMBL/GenBank/DDBJ whole genome shotgun (WGS) entry which is preliminary data.</text>
</comment>
<dbReference type="Proteomes" id="UP000693970">
    <property type="component" value="Unassembled WGS sequence"/>
</dbReference>
<dbReference type="EMBL" id="JAGRRH010000001">
    <property type="protein sequence ID" value="KAG7373810.1"/>
    <property type="molecule type" value="Genomic_DNA"/>
</dbReference>
<dbReference type="AlphaFoldDB" id="A0A9K3Q8C0"/>
<accession>A0A9K3Q8C0</accession>
<name>A0A9K3Q8C0_9STRA</name>
<reference evidence="1" key="2">
    <citation type="submission" date="2021-04" db="EMBL/GenBank/DDBJ databases">
        <authorList>
            <person name="Podell S."/>
        </authorList>
    </citation>
    <scope>NUCLEOTIDE SEQUENCE</scope>
    <source>
        <strain evidence="1">Hildebrandi</strain>
    </source>
</reference>
<sequence length="289" mass="33316">MFGIQHLAIKHQELPRKISSFWISQSHGSGTLFNERKALENSPKSRHQLNLNWKSNGMPWRNPLNPMPKKWKTLGGISKTALRTSRTNWKKPSKRIHKNSKIKSYFEVRTTKSLEESFVRNVLKQRHGFEKWFRTIRNHLLFILGGMTNFSGGLTTEAASRAIIFQTGFHTWLILNMFGNANSNVSSEEADSRTSDIDTHFPKSGFRKLRHCATKVVMKLRQITRSILFKDAIAFLTAAYVAKQKIPPTCHSLLETGLPIATIVHAMVRTVRKIVRILQDRDVWKQQQQ</sequence>
<evidence type="ECO:0000313" key="1">
    <source>
        <dbReference type="EMBL" id="KAG7373810.1"/>
    </source>
</evidence>
<protein>
    <submittedName>
        <fullName evidence="1">Uncharacterized protein</fullName>
    </submittedName>
</protein>
<proteinExistence type="predicted"/>
<gene>
    <name evidence="1" type="ORF">IV203_012905</name>
</gene>
<organism evidence="1 2">
    <name type="scientific">Nitzschia inconspicua</name>
    <dbReference type="NCBI Taxonomy" id="303405"/>
    <lineage>
        <taxon>Eukaryota</taxon>
        <taxon>Sar</taxon>
        <taxon>Stramenopiles</taxon>
        <taxon>Ochrophyta</taxon>
        <taxon>Bacillariophyta</taxon>
        <taxon>Bacillariophyceae</taxon>
        <taxon>Bacillariophycidae</taxon>
        <taxon>Bacillariales</taxon>
        <taxon>Bacillariaceae</taxon>
        <taxon>Nitzschia</taxon>
    </lineage>
</organism>
<reference evidence="1" key="1">
    <citation type="journal article" date="2021" name="Sci. Rep.">
        <title>Diploid genomic architecture of Nitzschia inconspicua, an elite biomass production diatom.</title>
        <authorList>
            <person name="Oliver A."/>
            <person name="Podell S."/>
            <person name="Pinowska A."/>
            <person name="Traller J.C."/>
            <person name="Smith S.R."/>
            <person name="McClure R."/>
            <person name="Beliaev A."/>
            <person name="Bohutskyi P."/>
            <person name="Hill E.A."/>
            <person name="Rabines A."/>
            <person name="Zheng H."/>
            <person name="Allen L.Z."/>
            <person name="Kuo A."/>
            <person name="Grigoriev I.V."/>
            <person name="Allen A.E."/>
            <person name="Hazlebeck D."/>
            <person name="Allen E.E."/>
        </authorList>
    </citation>
    <scope>NUCLEOTIDE SEQUENCE</scope>
    <source>
        <strain evidence="1">Hildebrandi</strain>
    </source>
</reference>